<dbReference type="Proteomes" id="UP001499924">
    <property type="component" value="Unassembled WGS sequence"/>
</dbReference>
<dbReference type="PANTHER" id="PTHR21666">
    <property type="entry name" value="PEPTIDASE-RELATED"/>
    <property type="match status" value="1"/>
</dbReference>
<proteinExistence type="predicted"/>
<accession>A0ABP6P171</accession>
<keyword evidence="5" id="KW-1185">Reference proteome</keyword>
<dbReference type="CDD" id="cd12797">
    <property type="entry name" value="M23_peptidase"/>
    <property type="match status" value="1"/>
</dbReference>
<name>A0ABP6P171_9ACTN</name>
<dbReference type="InterPro" id="IPR016047">
    <property type="entry name" value="M23ase_b-sheet_dom"/>
</dbReference>
<reference evidence="5" key="1">
    <citation type="journal article" date="2019" name="Int. J. Syst. Evol. Microbiol.">
        <title>The Global Catalogue of Microorganisms (GCM) 10K type strain sequencing project: providing services to taxonomists for standard genome sequencing and annotation.</title>
        <authorList>
            <consortium name="The Broad Institute Genomics Platform"/>
            <consortium name="The Broad Institute Genome Sequencing Center for Infectious Disease"/>
            <person name="Wu L."/>
            <person name="Ma J."/>
        </authorList>
    </citation>
    <scope>NUCLEOTIDE SEQUENCE [LARGE SCALE GENOMIC DNA]</scope>
    <source>
        <strain evidence="5">JCM 15614</strain>
    </source>
</reference>
<evidence type="ECO:0000313" key="4">
    <source>
        <dbReference type="EMBL" id="GAA3164529.1"/>
    </source>
</evidence>
<evidence type="ECO:0000256" key="1">
    <source>
        <dbReference type="SAM" id="Coils"/>
    </source>
</evidence>
<organism evidence="4 5">
    <name type="scientific">Blastococcus jejuensis</name>
    <dbReference type="NCBI Taxonomy" id="351224"/>
    <lineage>
        <taxon>Bacteria</taxon>
        <taxon>Bacillati</taxon>
        <taxon>Actinomycetota</taxon>
        <taxon>Actinomycetes</taxon>
        <taxon>Geodermatophilales</taxon>
        <taxon>Geodermatophilaceae</taxon>
        <taxon>Blastococcus</taxon>
    </lineage>
</organism>
<feature type="compositionally biased region" description="Low complexity" evidence="2">
    <location>
        <begin position="7"/>
        <end position="32"/>
    </location>
</feature>
<evidence type="ECO:0000259" key="3">
    <source>
        <dbReference type="Pfam" id="PF01551"/>
    </source>
</evidence>
<feature type="coiled-coil region" evidence="1">
    <location>
        <begin position="32"/>
        <end position="108"/>
    </location>
</feature>
<dbReference type="Gene3D" id="2.70.70.10">
    <property type="entry name" value="Glucose Permease (Domain IIA)"/>
    <property type="match status" value="1"/>
</dbReference>
<evidence type="ECO:0000256" key="2">
    <source>
        <dbReference type="SAM" id="MobiDB-lite"/>
    </source>
</evidence>
<evidence type="ECO:0000313" key="5">
    <source>
        <dbReference type="Proteomes" id="UP001499924"/>
    </source>
</evidence>
<gene>
    <name evidence="4" type="ORF">GCM10010531_16010</name>
</gene>
<dbReference type="InterPro" id="IPR050570">
    <property type="entry name" value="Cell_wall_metabolism_enzyme"/>
</dbReference>
<dbReference type="SUPFAM" id="SSF51261">
    <property type="entry name" value="Duplicated hybrid motif"/>
    <property type="match status" value="1"/>
</dbReference>
<keyword evidence="1" id="KW-0175">Coiled coil</keyword>
<feature type="domain" description="M23ase beta-sheet core" evidence="3">
    <location>
        <begin position="278"/>
        <end position="368"/>
    </location>
</feature>
<dbReference type="PANTHER" id="PTHR21666:SF270">
    <property type="entry name" value="MUREIN HYDROLASE ACTIVATOR ENVC"/>
    <property type="match status" value="1"/>
</dbReference>
<dbReference type="InterPro" id="IPR011055">
    <property type="entry name" value="Dup_hybrid_motif"/>
</dbReference>
<comment type="caution">
    <text evidence="4">The sequence shown here is derived from an EMBL/GenBank/DDBJ whole genome shotgun (WGS) entry which is preliminary data.</text>
</comment>
<dbReference type="EMBL" id="BAAAVV010000003">
    <property type="protein sequence ID" value="GAA3164529.1"/>
    <property type="molecule type" value="Genomic_DNA"/>
</dbReference>
<dbReference type="Pfam" id="PF01551">
    <property type="entry name" value="Peptidase_M23"/>
    <property type="match status" value="1"/>
</dbReference>
<sequence length="390" mass="40391">MLLGILGSPAAAAPSDPPAEGAGDVAAGQSARDAAAAEVERIERFVAQAEEELARLTVEAEAATDAARRAQAELATAQASADSAAAALQAATAEVNQARVEIADLGRESYMGTDAFGTTAALLDADGPAEFLQRAVTLDLLSDDRAERLAEFRVIEEQQVRAEAAAQDSVAERDEAARGAAEAEAAVQADVVRAQEAHNDAIAQQADYGRQLQQAEIELLRLQGVADPEWAWAQGINAENARTDAAIAANAAAAANGQAVPPTTGRITSCYGARWGAMHYGVDIAAPIGTPIYTPQAGRVLQAGPASGFGLAVYIQHDDGSITVYGHINDYFVSAGQQVSTGQQIAEVGNRGQSTGPHLHFEVHTGGLYRNRTDPMAWLAARGVSLGGGC</sequence>
<feature type="region of interest" description="Disordered" evidence="2">
    <location>
        <begin position="1"/>
        <end position="32"/>
    </location>
</feature>
<protein>
    <recommendedName>
        <fullName evidence="3">M23ase beta-sheet core domain-containing protein</fullName>
    </recommendedName>
</protein>